<gene>
    <name evidence="1" type="primary">ORF195300</name>
    <name evidence="2" type="synonym">ORF195309</name>
    <name evidence="3" type="synonym">ORF195318</name>
    <name evidence="4" type="synonym">ORF195322</name>
</gene>
<proteinExistence type="predicted"/>
<evidence type="ECO:0000313" key="4">
    <source>
        <dbReference type="EMBL" id="CEK93434.1"/>
    </source>
</evidence>
<evidence type="ECO:0000313" key="2">
    <source>
        <dbReference type="EMBL" id="CEK93430.1"/>
    </source>
</evidence>
<protein>
    <submittedName>
        <fullName evidence="1">Uncharacterized protein</fullName>
    </submittedName>
</protein>
<reference evidence="1" key="1">
    <citation type="submission" date="2014-12" db="EMBL/GenBank/DDBJ databases">
        <title>Insight into the proteome of Arion vulgaris.</title>
        <authorList>
            <person name="Aradska J."/>
            <person name="Bulat T."/>
            <person name="Smidak R."/>
            <person name="Sarate P."/>
            <person name="Gangsoo J."/>
            <person name="Sialana F."/>
            <person name="Bilban M."/>
            <person name="Lubec G."/>
        </authorList>
    </citation>
    <scope>NUCLEOTIDE SEQUENCE</scope>
    <source>
        <tissue evidence="1">Skin</tissue>
    </source>
</reference>
<name>A0A0B7BM61_9EUPU</name>
<sequence length="71" mass="8022">MSEAANAISISSLLVFQHGQQRGSVEDQGQCCCPVKFAKIIQQFYQGMMACVLENEELSETFHVTNYIKQY</sequence>
<dbReference type="EMBL" id="HACG01046561">
    <property type="protein sequence ID" value="CEK93426.1"/>
    <property type="molecule type" value="Transcribed_RNA"/>
</dbReference>
<organism evidence="1">
    <name type="scientific">Arion vulgaris</name>
    <dbReference type="NCBI Taxonomy" id="1028688"/>
    <lineage>
        <taxon>Eukaryota</taxon>
        <taxon>Metazoa</taxon>
        <taxon>Spiralia</taxon>
        <taxon>Lophotrochozoa</taxon>
        <taxon>Mollusca</taxon>
        <taxon>Gastropoda</taxon>
        <taxon>Heterobranchia</taxon>
        <taxon>Euthyneura</taxon>
        <taxon>Panpulmonata</taxon>
        <taxon>Eupulmonata</taxon>
        <taxon>Stylommatophora</taxon>
        <taxon>Helicina</taxon>
        <taxon>Arionoidea</taxon>
        <taxon>Arionidae</taxon>
        <taxon>Arion</taxon>
    </lineage>
</organism>
<evidence type="ECO:0000313" key="3">
    <source>
        <dbReference type="EMBL" id="CEK93433.1"/>
    </source>
</evidence>
<evidence type="ECO:0000313" key="1">
    <source>
        <dbReference type="EMBL" id="CEK93426.1"/>
    </source>
</evidence>
<dbReference type="AlphaFoldDB" id="A0A0B7BM61"/>
<dbReference type="EMBL" id="HACG01046568">
    <property type="protein sequence ID" value="CEK93433.1"/>
    <property type="molecule type" value="Transcribed_RNA"/>
</dbReference>
<dbReference type="EMBL" id="HACG01046569">
    <property type="protein sequence ID" value="CEK93434.1"/>
    <property type="molecule type" value="Transcribed_RNA"/>
</dbReference>
<dbReference type="EMBL" id="HACG01046565">
    <property type="protein sequence ID" value="CEK93430.1"/>
    <property type="molecule type" value="Transcribed_RNA"/>
</dbReference>
<accession>A0A0B7BM61</accession>